<accession>A0A251RGB6</accession>
<dbReference type="PANTHER" id="PTHR13068">
    <property type="entry name" value="CGI-12 PROTEIN-RELATED"/>
    <property type="match status" value="1"/>
</dbReference>
<keyword evidence="5" id="KW-1185">Reference proteome</keyword>
<dbReference type="Pfam" id="PF02536">
    <property type="entry name" value="mTERF"/>
    <property type="match status" value="2"/>
</dbReference>
<evidence type="ECO:0000313" key="4">
    <source>
        <dbReference type="EMBL" id="ONI35078.1"/>
    </source>
</evidence>
<keyword evidence="2" id="KW-0806">Transcription termination</keyword>
<dbReference type="eggNOG" id="KOG1267">
    <property type="taxonomic scope" value="Eukaryota"/>
</dbReference>
<organism evidence="4 5">
    <name type="scientific">Prunus persica</name>
    <name type="common">Peach</name>
    <name type="synonym">Amygdalus persica</name>
    <dbReference type="NCBI Taxonomy" id="3760"/>
    <lineage>
        <taxon>Eukaryota</taxon>
        <taxon>Viridiplantae</taxon>
        <taxon>Streptophyta</taxon>
        <taxon>Embryophyta</taxon>
        <taxon>Tracheophyta</taxon>
        <taxon>Spermatophyta</taxon>
        <taxon>Magnoliopsida</taxon>
        <taxon>eudicotyledons</taxon>
        <taxon>Gunneridae</taxon>
        <taxon>Pentapetalae</taxon>
        <taxon>rosids</taxon>
        <taxon>fabids</taxon>
        <taxon>Rosales</taxon>
        <taxon>Rosaceae</taxon>
        <taxon>Amygdaloideae</taxon>
        <taxon>Amygdaleae</taxon>
        <taxon>Prunus</taxon>
    </lineage>
</organism>
<dbReference type="InterPro" id="IPR003690">
    <property type="entry name" value="MTERF"/>
</dbReference>
<proteinExistence type="inferred from homology"/>
<evidence type="ECO:0000256" key="3">
    <source>
        <dbReference type="ARBA" id="ARBA00022946"/>
    </source>
</evidence>
<dbReference type="PANTHER" id="PTHR13068:SF130">
    <property type="entry name" value="TRANSCRIPTION TERMINATION FACTOR MTERF6, CHLOROPLASTIC_MITOCHONDRIAL-LIKE"/>
    <property type="match status" value="1"/>
</dbReference>
<protein>
    <submittedName>
        <fullName evidence="4">Uncharacterized protein</fullName>
    </submittedName>
</protein>
<dbReference type="GO" id="GO:0003676">
    <property type="term" value="F:nucleic acid binding"/>
    <property type="evidence" value="ECO:0007669"/>
    <property type="project" value="InterPro"/>
</dbReference>
<dbReference type="Gramene" id="ONI35078">
    <property type="protein sequence ID" value="ONI35078"/>
    <property type="gene ID" value="PRUPE_1G514300"/>
</dbReference>
<dbReference type="EMBL" id="CM007651">
    <property type="protein sequence ID" value="ONI35078.1"/>
    <property type="molecule type" value="Genomic_DNA"/>
</dbReference>
<dbReference type="Proteomes" id="UP000006882">
    <property type="component" value="Chromosome G1"/>
</dbReference>
<dbReference type="AlphaFoldDB" id="A0A251RGB6"/>
<evidence type="ECO:0000256" key="1">
    <source>
        <dbReference type="ARBA" id="ARBA00007692"/>
    </source>
</evidence>
<evidence type="ECO:0000313" key="5">
    <source>
        <dbReference type="Proteomes" id="UP000006882"/>
    </source>
</evidence>
<dbReference type="SMART" id="SM00733">
    <property type="entry name" value="Mterf"/>
    <property type="match status" value="7"/>
</dbReference>
<keyword evidence="3" id="KW-0809">Transit peptide</keyword>
<dbReference type="SMR" id="A0A251RGB6"/>
<sequence length="382" mass="43670">MNKRLISLSFSLRSSVQLHRPPLYHSISILFYSSSKPKRSKFNFVSKDGRSKSTPKVAVAEYLINQHQFSPETALKASSSIAFLKNTSETDSVLSFLKERGFSKTQLEEVVKRIPRILRANLDTTIKPKIKIFQDSGFSDSDIADVISSYPWILWNSADNRLGPAILALKNILGSNAGVLKVLKLCGWYLKYDLEKTMIPNIEILKSLGISSSQIVKYICQFPRFYLHTQESIMDFVRRVDEMGFDRKSKMFLSAIRTISSMSLETWEMKVKLFQSLGFSEKGVLVAFRRAPQVFCISEKKIKEATEMLLSSGKADIAFIVSHPELLICSVEHRLKPRLQVMENLEKKNLLRKIPSLTTICRYTDQKFAERFVIPYANELEV</sequence>
<dbReference type="GO" id="GO:0009658">
    <property type="term" value="P:chloroplast organization"/>
    <property type="evidence" value="ECO:0000318"/>
    <property type="project" value="GO_Central"/>
</dbReference>
<comment type="similarity">
    <text evidence="1">Belongs to the mTERF family.</text>
</comment>
<dbReference type="GO" id="GO:0009507">
    <property type="term" value="C:chloroplast"/>
    <property type="evidence" value="ECO:0000318"/>
    <property type="project" value="GO_Central"/>
</dbReference>
<dbReference type="InterPro" id="IPR038538">
    <property type="entry name" value="MTERF_sf"/>
</dbReference>
<evidence type="ECO:0000256" key="2">
    <source>
        <dbReference type="ARBA" id="ARBA00022472"/>
    </source>
</evidence>
<reference evidence="4 5" key="1">
    <citation type="journal article" date="2013" name="Nat. Genet.">
        <title>The high-quality draft genome of peach (Prunus persica) identifies unique patterns of genetic diversity, domestication and genome evolution.</title>
        <authorList>
            <consortium name="International Peach Genome Initiative"/>
            <person name="Verde I."/>
            <person name="Abbott A.G."/>
            <person name="Scalabrin S."/>
            <person name="Jung S."/>
            <person name="Shu S."/>
            <person name="Marroni F."/>
            <person name="Zhebentyayeva T."/>
            <person name="Dettori M.T."/>
            <person name="Grimwood J."/>
            <person name="Cattonaro F."/>
            <person name="Zuccolo A."/>
            <person name="Rossini L."/>
            <person name="Jenkins J."/>
            <person name="Vendramin E."/>
            <person name="Meisel L.A."/>
            <person name="Decroocq V."/>
            <person name="Sosinski B."/>
            <person name="Prochnik S."/>
            <person name="Mitros T."/>
            <person name="Policriti A."/>
            <person name="Cipriani G."/>
            <person name="Dondini L."/>
            <person name="Ficklin S."/>
            <person name="Goodstein D.M."/>
            <person name="Xuan P."/>
            <person name="Del Fabbro C."/>
            <person name="Aramini V."/>
            <person name="Copetti D."/>
            <person name="Gonzalez S."/>
            <person name="Horner D.S."/>
            <person name="Falchi R."/>
            <person name="Lucas S."/>
            <person name="Mica E."/>
            <person name="Maldonado J."/>
            <person name="Lazzari B."/>
            <person name="Bielenberg D."/>
            <person name="Pirona R."/>
            <person name="Miculan M."/>
            <person name="Barakat A."/>
            <person name="Testolin R."/>
            <person name="Stella A."/>
            <person name="Tartarini S."/>
            <person name="Tonutti P."/>
            <person name="Arus P."/>
            <person name="Orellana A."/>
            <person name="Wells C."/>
            <person name="Main D."/>
            <person name="Vizzotto G."/>
            <person name="Silva H."/>
            <person name="Salamini F."/>
            <person name="Schmutz J."/>
            <person name="Morgante M."/>
            <person name="Rokhsar D.S."/>
        </authorList>
    </citation>
    <scope>NUCLEOTIDE SEQUENCE [LARGE SCALE GENOMIC DNA]</scope>
    <source>
        <strain evidence="5">cv. Nemared</strain>
    </source>
</reference>
<dbReference type="OrthoDB" id="1164653at2759"/>
<dbReference type="FunFam" id="1.25.70.10:FF:000001">
    <property type="entry name" value="Mitochondrial transcription termination factor-like"/>
    <property type="match status" value="1"/>
</dbReference>
<name>A0A251RGB6_PRUPE</name>
<dbReference type="GO" id="GO:0006353">
    <property type="term" value="P:DNA-templated transcription termination"/>
    <property type="evidence" value="ECO:0007669"/>
    <property type="project" value="UniProtKB-KW"/>
</dbReference>
<dbReference type="Gene3D" id="1.25.70.10">
    <property type="entry name" value="Transcription termination factor 3, mitochondrial"/>
    <property type="match status" value="1"/>
</dbReference>
<gene>
    <name evidence="4" type="ORF">PRUPE_1G514300</name>
</gene>
<keyword evidence="2" id="KW-0805">Transcription regulation</keyword>
<keyword evidence="2" id="KW-0804">Transcription</keyword>